<dbReference type="SUPFAM" id="SSF50978">
    <property type="entry name" value="WD40 repeat-like"/>
    <property type="match status" value="1"/>
</dbReference>
<evidence type="ECO:0000259" key="16">
    <source>
        <dbReference type="SMART" id="SM00859"/>
    </source>
</evidence>
<dbReference type="Pfam" id="PF22698">
    <property type="entry name" value="Semialdhyde_dhC_1"/>
    <property type="match status" value="1"/>
</dbReference>
<dbReference type="Pfam" id="PF00400">
    <property type="entry name" value="WD40"/>
    <property type="match status" value="4"/>
</dbReference>
<dbReference type="PROSITE" id="PS00678">
    <property type="entry name" value="WD_REPEATS_1"/>
    <property type="match status" value="3"/>
</dbReference>
<evidence type="ECO:0000313" key="17">
    <source>
        <dbReference type="EMBL" id="KAJ8480361.1"/>
    </source>
</evidence>
<dbReference type="GO" id="GO:0070401">
    <property type="term" value="F:NADP+ binding"/>
    <property type="evidence" value="ECO:0007669"/>
    <property type="project" value="InterPro"/>
</dbReference>
<dbReference type="FunFam" id="3.30.360.10:FF:000014">
    <property type="entry name" value="N-acetyl-gamma-glutamyl-phosphate reductase"/>
    <property type="match status" value="1"/>
</dbReference>
<keyword evidence="5 14" id="KW-0853">WD repeat</keyword>
<keyword evidence="9" id="KW-0560">Oxidoreductase</keyword>
<dbReference type="InterPro" id="IPR050085">
    <property type="entry name" value="AGPR"/>
</dbReference>
<dbReference type="InterPro" id="IPR000534">
    <property type="entry name" value="Semialdehyde_DH_NAD-bd"/>
</dbReference>
<feature type="repeat" description="WD" evidence="14">
    <location>
        <begin position="205"/>
        <end position="243"/>
    </location>
</feature>
<dbReference type="FunFam" id="2.130.10.10:FF:000179">
    <property type="entry name" value="Target of rapamycin complex subunit LST8"/>
    <property type="match status" value="1"/>
</dbReference>
<dbReference type="GO" id="GO:0003942">
    <property type="term" value="F:N-acetyl-gamma-glutamyl-phosphate reductase activity"/>
    <property type="evidence" value="ECO:0007669"/>
    <property type="project" value="UniProtKB-EC"/>
</dbReference>
<dbReference type="InterPro" id="IPR023013">
    <property type="entry name" value="AGPR_AS"/>
</dbReference>
<dbReference type="CDD" id="cd23934">
    <property type="entry name" value="AGPR_1_C"/>
    <property type="match status" value="1"/>
</dbReference>
<protein>
    <recommendedName>
        <fullName evidence="12">Probable N-acetyl-gamma-glutamyl-phosphate reductase, chloroplastic</fullName>
        <ecNumber evidence="3">1.2.1.38</ecNumber>
    </recommendedName>
    <alternativeName>
        <fullName evidence="13">N-acetyl-glutamate semialdehyde dehydrogenase</fullName>
    </alternativeName>
</protein>
<evidence type="ECO:0000256" key="4">
    <source>
        <dbReference type="ARBA" id="ARBA00022571"/>
    </source>
</evidence>
<dbReference type="InterPro" id="IPR058924">
    <property type="entry name" value="AGPR_dimerisation_dom"/>
</dbReference>
<keyword evidence="7" id="KW-0677">Repeat</keyword>
<comment type="pathway">
    <text evidence="1">Amino-acid biosynthesis; L-arginine biosynthesis; N(2)-acetyl-L-ornithine from L-glutamate: step 3/4.</text>
</comment>
<keyword evidence="4" id="KW-0055">Arginine biosynthesis</keyword>
<comment type="caution">
    <text evidence="17">The sequence shown here is derived from an EMBL/GenBank/DDBJ whole genome shotgun (WGS) entry which is preliminary data.</text>
</comment>
<evidence type="ECO:0000256" key="3">
    <source>
        <dbReference type="ARBA" id="ARBA00013072"/>
    </source>
</evidence>
<dbReference type="EC" id="1.2.1.38" evidence="3"/>
<dbReference type="GO" id="GO:0051287">
    <property type="term" value="F:NAD binding"/>
    <property type="evidence" value="ECO:0007669"/>
    <property type="project" value="InterPro"/>
</dbReference>
<dbReference type="SUPFAM" id="SSF55347">
    <property type="entry name" value="Glyceraldehyde-3-phosphate dehydrogenase-like, C-terminal domain"/>
    <property type="match status" value="1"/>
</dbReference>
<evidence type="ECO:0000256" key="10">
    <source>
        <dbReference type="ARBA" id="ARBA00050557"/>
    </source>
</evidence>
<sequence>MRWILTQLVAYAGLIVSAVEVYGRCYRTIQYPDSQVNRLEITPDKRFLAAAGNPHIRLFDVNSNSPHPVISYDSHTSNVMAVGFQCDGNWMYSGSEDGTVKIWDLRTATCQREYESRAAVNTVVLHPNQKELISGDQNGNIRVWDLAANSCSCELVPEVDTAVRSLTVMWDGSMVVAANNRGTCYVWRLLKGTQTMTYFEPLHKLQAHDGYILKCLLSPEFCDPNRYLATASSDHTVKIWNVDGFTLERVLTGHQRWVWDCVFSVDGAYLITASSDTTARLWAMSTGETIRIVLLDLRRHRSAARTLRSLKYSGGSSGKRRVKLETRNLNMSSMIGGSVSVEFGCLRKYEVRRLSARKRSGRMVSVRASVASSPNTLELSKANAKQAEKMVRVGVLGASGYTGAEIVRLLANHPHFGITLMTADRKAGQSIGSVFPHLITQELPNMVAVKDADFSNVDAVFCCLPHGTTQEIIKGLPKGLKIVDLSADFRLRDINEYEEWYGLPHKAPELQKEAVYGLTEVLRGEIQNARLVANPGCYPTSIQLPLIPLIKAHLIEPRNIIIDAKSGVSGAGRGAKEAHLYTEIAEGLHSYGITKHRHVPEIEQGLSDASNSKITVSFTPHLMPMSRGMQSTIYVEMAPGVKVDDLYEHLNNTYQGEEFVRLLEKGVVPHTRHVRGSNYCLMNVFQDRIPGRAIIISVIDNLGCSTSHCFLRVICMPEGRNDASYILSM</sequence>
<feature type="domain" description="Semialdehyde dehydrogenase NAD-binding" evidence="16">
    <location>
        <begin position="392"/>
        <end position="529"/>
    </location>
</feature>
<dbReference type="PROSITE" id="PS50294">
    <property type="entry name" value="WD_REPEATS_REGION"/>
    <property type="match status" value="4"/>
</dbReference>
<feature type="repeat" description="WD" evidence="14">
    <location>
        <begin position="113"/>
        <end position="146"/>
    </location>
</feature>
<evidence type="ECO:0000256" key="7">
    <source>
        <dbReference type="ARBA" id="ARBA00022737"/>
    </source>
</evidence>
<dbReference type="InterPro" id="IPR000706">
    <property type="entry name" value="AGPR_type-1"/>
</dbReference>
<dbReference type="Pfam" id="PF01118">
    <property type="entry name" value="Semialdhyde_dh"/>
    <property type="match status" value="1"/>
</dbReference>
<evidence type="ECO:0000256" key="13">
    <source>
        <dbReference type="ARBA" id="ARBA00076903"/>
    </source>
</evidence>
<evidence type="ECO:0000313" key="18">
    <source>
        <dbReference type="Proteomes" id="UP001222027"/>
    </source>
</evidence>
<dbReference type="CDD" id="cd00200">
    <property type="entry name" value="WD40"/>
    <property type="match status" value="1"/>
</dbReference>
<dbReference type="InterPro" id="IPR019775">
    <property type="entry name" value="WD40_repeat_CS"/>
</dbReference>
<evidence type="ECO:0000256" key="6">
    <source>
        <dbReference type="ARBA" id="ARBA00022605"/>
    </source>
</evidence>
<keyword evidence="8" id="KW-0521">NADP</keyword>
<dbReference type="Gene3D" id="3.30.360.10">
    <property type="entry name" value="Dihydrodipicolinate Reductase, domain 2"/>
    <property type="match status" value="1"/>
</dbReference>
<dbReference type="PRINTS" id="PR00320">
    <property type="entry name" value="GPROTEINBRPT"/>
</dbReference>
<dbReference type="InterPro" id="IPR001680">
    <property type="entry name" value="WD40_rpt"/>
</dbReference>
<dbReference type="SMART" id="SM00859">
    <property type="entry name" value="Semialdhyde_dh"/>
    <property type="match status" value="1"/>
</dbReference>
<keyword evidence="6" id="KW-0028">Amino-acid biosynthesis</keyword>
<dbReference type="Gene3D" id="2.130.10.10">
    <property type="entry name" value="YVTN repeat-like/Quinoprotein amine dehydrogenase"/>
    <property type="match status" value="1"/>
</dbReference>
<evidence type="ECO:0000256" key="14">
    <source>
        <dbReference type="PROSITE-ProRule" id="PRU00221"/>
    </source>
</evidence>
<dbReference type="InterPro" id="IPR036322">
    <property type="entry name" value="WD40_repeat_dom_sf"/>
</dbReference>
<comment type="similarity">
    <text evidence="2">Belongs to the WD repeat LST8 family.</text>
</comment>
<dbReference type="SMART" id="SM00320">
    <property type="entry name" value="WD40"/>
    <property type="match status" value="6"/>
</dbReference>
<evidence type="ECO:0000256" key="12">
    <source>
        <dbReference type="ARBA" id="ARBA00067665"/>
    </source>
</evidence>
<dbReference type="Gene3D" id="3.40.50.720">
    <property type="entry name" value="NAD(P)-binding Rossmann-like Domain"/>
    <property type="match status" value="1"/>
</dbReference>
<dbReference type="Proteomes" id="UP001222027">
    <property type="component" value="Unassembled WGS sequence"/>
</dbReference>
<dbReference type="InterPro" id="IPR015943">
    <property type="entry name" value="WD40/YVTN_repeat-like_dom_sf"/>
</dbReference>
<evidence type="ECO:0000256" key="15">
    <source>
        <dbReference type="PROSITE-ProRule" id="PRU10010"/>
    </source>
</evidence>
<dbReference type="SUPFAM" id="SSF51735">
    <property type="entry name" value="NAD(P)-binding Rossmann-fold domains"/>
    <property type="match status" value="1"/>
</dbReference>
<accession>A0AAV8PFY4</accession>
<dbReference type="PROSITE" id="PS01224">
    <property type="entry name" value="ARGC"/>
    <property type="match status" value="1"/>
</dbReference>
<dbReference type="AlphaFoldDB" id="A0AAV8PFY4"/>
<organism evidence="17 18">
    <name type="scientific">Ensete ventricosum</name>
    <name type="common">Abyssinian banana</name>
    <name type="synonym">Musa ensete</name>
    <dbReference type="NCBI Taxonomy" id="4639"/>
    <lineage>
        <taxon>Eukaryota</taxon>
        <taxon>Viridiplantae</taxon>
        <taxon>Streptophyta</taxon>
        <taxon>Embryophyta</taxon>
        <taxon>Tracheophyta</taxon>
        <taxon>Spermatophyta</taxon>
        <taxon>Magnoliopsida</taxon>
        <taxon>Liliopsida</taxon>
        <taxon>Zingiberales</taxon>
        <taxon>Musaceae</taxon>
        <taxon>Ensete</taxon>
    </lineage>
</organism>
<dbReference type="PROSITE" id="PS50082">
    <property type="entry name" value="WD_REPEATS_2"/>
    <property type="match status" value="4"/>
</dbReference>
<dbReference type="NCBIfam" id="TIGR01850">
    <property type="entry name" value="argC"/>
    <property type="match status" value="1"/>
</dbReference>
<evidence type="ECO:0000256" key="5">
    <source>
        <dbReference type="ARBA" id="ARBA00022574"/>
    </source>
</evidence>
<evidence type="ECO:0000256" key="9">
    <source>
        <dbReference type="ARBA" id="ARBA00023002"/>
    </source>
</evidence>
<keyword evidence="18" id="KW-1185">Reference proteome</keyword>
<gene>
    <name evidence="17" type="ORF">OPV22_024088</name>
</gene>
<feature type="repeat" description="WD" evidence="14">
    <location>
        <begin position="72"/>
        <end position="113"/>
    </location>
</feature>
<evidence type="ECO:0000256" key="1">
    <source>
        <dbReference type="ARBA" id="ARBA00004862"/>
    </source>
</evidence>
<comment type="catalytic activity">
    <reaction evidence="10">
        <text>N-acetyl-L-glutamate 5-semialdehyde + phosphate + NADP(+) = N-acetyl-L-glutamyl 5-phosphate + NADPH + H(+)</text>
        <dbReference type="Rhea" id="RHEA:21588"/>
        <dbReference type="ChEBI" id="CHEBI:15378"/>
        <dbReference type="ChEBI" id="CHEBI:29123"/>
        <dbReference type="ChEBI" id="CHEBI:43474"/>
        <dbReference type="ChEBI" id="CHEBI:57783"/>
        <dbReference type="ChEBI" id="CHEBI:57936"/>
        <dbReference type="ChEBI" id="CHEBI:58349"/>
        <dbReference type="EC" id="1.2.1.38"/>
    </reaction>
</comment>
<evidence type="ECO:0000256" key="11">
    <source>
        <dbReference type="ARBA" id="ARBA00060921"/>
    </source>
</evidence>
<dbReference type="EMBL" id="JAQQAF010000006">
    <property type="protein sequence ID" value="KAJ8480361.1"/>
    <property type="molecule type" value="Genomic_DNA"/>
</dbReference>
<feature type="active site" evidence="15">
    <location>
        <position position="537"/>
    </location>
</feature>
<dbReference type="PANTHER" id="PTHR32338:SF10">
    <property type="entry name" value="N-ACETYL-GAMMA-GLUTAMYL-PHOSPHATE REDUCTASE, CHLOROPLASTIC-RELATED"/>
    <property type="match status" value="1"/>
</dbReference>
<dbReference type="InterPro" id="IPR020472">
    <property type="entry name" value="WD40_PAC1"/>
</dbReference>
<evidence type="ECO:0000256" key="2">
    <source>
        <dbReference type="ARBA" id="ARBA00009890"/>
    </source>
</evidence>
<evidence type="ECO:0000256" key="8">
    <source>
        <dbReference type="ARBA" id="ARBA00022857"/>
    </source>
</evidence>
<dbReference type="HAMAP" id="MF_00150">
    <property type="entry name" value="ArgC_type1"/>
    <property type="match status" value="1"/>
</dbReference>
<dbReference type="GO" id="GO:0006526">
    <property type="term" value="P:L-arginine biosynthetic process"/>
    <property type="evidence" value="ECO:0007669"/>
    <property type="project" value="UniProtKB-KW"/>
</dbReference>
<proteinExistence type="inferred from homology"/>
<reference evidence="17 18" key="1">
    <citation type="submission" date="2022-12" db="EMBL/GenBank/DDBJ databases">
        <title>Chromosome-scale assembly of the Ensete ventricosum genome.</title>
        <authorList>
            <person name="Dussert Y."/>
            <person name="Stocks J."/>
            <person name="Wendawek A."/>
            <person name="Woldeyes F."/>
            <person name="Nichols R.A."/>
            <person name="Borrell J.S."/>
        </authorList>
    </citation>
    <scope>NUCLEOTIDE SEQUENCE [LARGE SCALE GENOMIC DNA]</scope>
    <source>
        <strain evidence="18">cv. Maze</strain>
        <tissue evidence="17">Seeds</tissue>
    </source>
</reference>
<comment type="similarity">
    <text evidence="11">Belongs to the NAGSA dehydrogenase family. Type 1 subfamily.</text>
</comment>
<dbReference type="InterPro" id="IPR036291">
    <property type="entry name" value="NAD(P)-bd_dom_sf"/>
</dbReference>
<dbReference type="PANTHER" id="PTHR32338">
    <property type="entry name" value="N-ACETYL-GAMMA-GLUTAMYL-PHOSPHATE REDUCTASE, CHLOROPLASTIC-RELATED-RELATED"/>
    <property type="match status" value="1"/>
</dbReference>
<feature type="repeat" description="WD" evidence="14">
    <location>
        <begin position="251"/>
        <end position="292"/>
    </location>
</feature>
<dbReference type="CDD" id="cd17895">
    <property type="entry name" value="AGPR_1_N"/>
    <property type="match status" value="1"/>
</dbReference>
<name>A0AAV8PFY4_ENSVE</name>